<dbReference type="GO" id="GO:0016020">
    <property type="term" value="C:membrane"/>
    <property type="evidence" value="ECO:0007669"/>
    <property type="project" value="UniProtKB-SubCell"/>
</dbReference>
<dbReference type="PANTHER" id="PTHR45638:SF11">
    <property type="entry name" value="CYCLIC NUCLEOTIDE-GATED CATION CHANNEL SUBUNIT A"/>
    <property type="match status" value="1"/>
</dbReference>
<dbReference type="InterPro" id="IPR014710">
    <property type="entry name" value="RmlC-like_jellyroll"/>
</dbReference>
<dbReference type="InterPro" id="IPR000595">
    <property type="entry name" value="cNMP-bd_dom"/>
</dbReference>
<evidence type="ECO:0000256" key="6">
    <source>
        <dbReference type="ARBA" id="ARBA00023136"/>
    </source>
</evidence>
<dbReference type="OrthoDB" id="421226at2759"/>
<dbReference type="InterPro" id="IPR018490">
    <property type="entry name" value="cNMP-bd_dom_sf"/>
</dbReference>
<evidence type="ECO:0000256" key="3">
    <source>
        <dbReference type="ARBA" id="ARBA00022692"/>
    </source>
</evidence>
<keyword evidence="4 10" id="KW-1133">Transmembrane helix</keyword>
<reference evidence="12 13" key="1">
    <citation type="journal article" date="2015" name="Genome Biol. Evol.">
        <title>Phylogenomic analyses indicate that early fungi evolved digesting cell walls of algal ancestors of land plants.</title>
        <authorList>
            <person name="Chang Y."/>
            <person name="Wang S."/>
            <person name="Sekimoto S."/>
            <person name="Aerts A.L."/>
            <person name="Choi C."/>
            <person name="Clum A."/>
            <person name="LaButti K.M."/>
            <person name="Lindquist E.A."/>
            <person name="Yee Ngan C."/>
            <person name="Ohm R.A."/>
            <person name="Salamov A.A."/>
            <person name="Grigoriev I.V."/>
            <person name="Spatafora J.W."/>
            <person name="Berbee M.L."/>
        </authorList>
    </citation>
    <scope>NUCLEOTIDE SEQUENCE [LARGE SCALE GENOMIC DNA]</scope>
    <source>
        <strain evidence="12 13">JEL478</strain>
    </source>
</reference>
<dbReference type="GO" id="GO:0044877">
    <property type="term" value="F:protein-containing complex binding"/>
    <property type="evidence" value="ECO:0007669"/>
    <property type="project" value="TreeGrafter"/>
</dbReference>
<feature type="compositionally biased region" description="Basic and acidic residues" evidence="9">
    <location>
        <begin position="543"/>
        <end position="553"/>
    </location>
</feature>
<dbReference type="Proteomes" id="UP000070544">
    <property type="component" value="Unassembled WGS sequence"/>
</dbReference>
<keyword evidence="5" id="KW-0406">Ion transport</keyword>
<dbReference type="AlphaFoldDB" id="A0A139AX17"/>
<evidence type="ECO:0000313" key="12">
    <source>
        <dbReference type="EMBL" id="KXS21244.1"/>
    </source>
</evidence>
<evidence type="ECO:0000256" key="7">
    <source>
        <dbReference type="ARBA" id="ARBA00023286"/>
    </source>
</evidence>
<keyword evidence="8" id="KW-0407">Ion channel</keyword>
<name>A0A139AX17_GONPJ</name>
<evidence type="ECO:0000256" key="10">
    <source>
        <dbReference type="SAM" id="Phobius"/>
    </source>
</evidence>
<feature type="region of interest" description="Disordered" evidence="9">
    <location>
        <begin position="298"/>
        <end position="436"/>
    </location>
</feature>
<dbReference type="SUPFAM" id="SSF51206">
    <property type="entry name" value="cAMP-binding domain-like"/>
    <property type="match status" value="1"/>
</dbReference>
<dbReference type="CDD" id="cd00038">
    <property type="entry name" value="CAP_ED"/>
    <property type="match status" value="1"/>
</dbReference>
<keyword evidence="2" id="KW-0813">Transport</keyword>
<evidence type="ECO:0000256" key="4">
    <source>
        <dbReference type="ARBA" id="ARBA00022989"/>
    </source>
</evidence>
<comment type="subcellular location">
    <subcellularLocation>
        <location evidence="1">Membrane</location>
        <topology evidence="1">Multi-pass membrane protein</topology>
    </subcellularLocation>
</comment>
<feature type="compositionally biased region" description="Polar residues" evidence="9">
    <location>
        <begin position="418"/>
        <end position="427"/>
    </location>
</feature>
<dbReference type="Gene3D" id="2.60.120.10">
    <property type="entry name" value="Jelly Rolls"/>
    <property type="match status" value="1"/>
</dbReference>
<accession>A0A139AX17</accession>
<dbReference type="EMBL" id="KQ965733">
    <property type="protein sequence ID" value="KXS21244.1"/>
    <property type="molecule type" value="Genomic_DNA"/>
</dbReference>
<feature type="compositionally biased region" description="Basic and acidic residues" evidence="9">
    <location>
        <begin position="215"/>
        <end position="226"/>
    </location>
</feature>
<evidence type="ECO:0000259" key="11">
    <source>
        <dbReference type="PROSITE" id="PS50042"/>
    </source>
</evidence>
<feature type="domain" description="Cyclic nucleotide-binding" evidence="11">
    <location>
        <begin position="99"/>
        <end position="216"/>
    </location>
</feature>
<organism evidence="12 13">
    <name type="scientific">Gonapodya prolifera (strain JEL478)</name>
    <name type="common">Monoblepharis prolifera</name>
    <dbReference type="NCBI Taxonomy" id="1344416"/>
    <lineage>
        <taxon>Eukaryota</taxon>
        <taxon>Fungi</taxon>
        <taxon>Fungi incertae sedis</taxon>
        <taxon>Chytridiomycota</taxon>
        <taxon>Chytridiomycota incertae sedis</taxon>
        <taxon>Monoblepharidomycetes</taxon>
        <taxon>Monoblepharidales</taxon>
        <taxon>Gonapodyaceae</taxon>
        <taxon>Gonapodya</taxon>
    </lineage>
</organism>
<feature type="compositionally biased region" description="Low complexity" evidence="9">
    <location>
        <begin position="268"/>
        <end position="282"/>
    </location>
</feature>
<feature type="compositionally biased region" description="Polar residues" evidence="9">
    <location>
        <begin position="305"/>
        <end position="357"/>
    </location>
</feature>
<keyword evidence="6 10" id="KW-0472">Membrane</keyword>
<evidence type="ECO:0000256" key="5">
    <source>
        <dbReference type="ARBA" id="ARBA00023065"/>
    </source>
</evidence>
<evidence type="ECO:0000313" key="13">
    <source>
        <dbReference type="Proteomes" id="UP000070544"/>
    </source>
</evidence>
<protein>
    <recommendedName>
        <fullName evidence="11">Cyclic nucleotide-binding domain-containing protein</fullName>
    </recommendedName>
</protein>
<proteinExistence type="predicted"/>
<feature type="compositionally biased region" description="Polar residues" evidence="9">
    <location>
        <begin position="400"/>
        <end position="409"/>
    </location>
</feature>
<dbReference type="PROSITE" id="PS50042">
    <property type="entry name" value="CNMP_BINDING_3"/>
    <property type="match status" value="1"/>
</dbReference>
<feature type="region of interest" description="Disordered" evidence="9">
    <location>
        <begin position="490"/>
        <end position="553"/>
    </location>
</feature>
<dbReference type="PROSITE" id="PS00889">
    <property type="entry name" value="CNMP_BINDING_2"/>
    <property type="match status" value="1"/>
</dbReference>
<evidence type="ECO:0000256" key="1">
    <source>
        <dbReference type="ARBA" id="ARBA00004141"/>
    </source>
</evidence>
<feature type="region of interest" description="Disordered" evidence="9">
    <location>
        <begin position="215"/>
        <end position="284"/>
    </location>
</feature>
<gene>
    <name evidence="12" type="ORF">M427DRAFT_66001</name>
</gene>
<keyword evidence="7" id="KW-1071">Ligand-gated ion channel</keyword>
<evidence type="ECO:0000256" key="2">
    <source>
        <dbReference type="ARBA" id="ARBA00022448"/>
    </source>
</evidence>
<keyword evidence="13" id="KW-1185">Reference proteome</keyword>
<feature type="compositionally biased region" description="Low complexity" evidence="9">
    <location>
        <begin position="227"/>
        <end position="242"/>
    </location>
</feature>
<evidence type="ECO:0000256" key="9">
    <source>
        <dbReference type="SAM" id="MobiDB-lite"/>
    </source>
</evidence>
<dbReference type="InterPro" id="IPR050866">
    <property type="entry name" value="CNG_cation_channel"/>
</dbReference>
<feature type="compositionally biased region" description="Low complexity" evidence="9">
    <location>
        <begin position="521"/>
        <end position="538"/>
    </location>
</feature>
<dbReference type="PANTHER" id="PTHR45638">
    <property type="entry name" value="CYCLIC NUCLEOTIDE-GATED CATION CHANNEL SUBUNIT A"/>
    <property type="match status" value="1"/>
</dbReference>
<dbReference type="SMART" id="SM00100">
    <property type="entry name" value="cNMP"/>
    <property type="match status" value="1"/>
</dbReference>
<evidence type="ECO:0000256" key="8">
    <source>
        <dbReference type="ARBA" id="ARBA00023303"/>
    </source>
</evidence>
<feature type="transmembrane region" description="Helical" evidence="10">
    <location>
        <begin position="91"/>
        <end position="115"/>
    </location>
</feature>
<dbReference type="InterPro" id="IPR018488">
    <property type="entry name" value="cNMP-bd_CS"/>
</dbReference>
<dbReference type="Pfam" id="PF00027">
    <property type="entry name" value="cNMP_binding"/>
    <property type="match status" value="1"/>
</dbReference>
<dbReference type="STRING" id="1344416.A0A139AX17"/>
<sequence>MAENKSAGLLPSGPPAIQKSAVADFEYQSEKLNDLEAGTSEANGSTASIIELPLLDGILFWLTEMVTMYLLDPVVGSIRPIPLDHWILPIWAPLILLVHFINMAVIPLASITLALRPMIALPGWYIFREGDEAAEMYFVKMGLVEVTSKDGSKVFVQLGEGKFFGEIALLENSKRTASVRAASLTELCVLTKVDFDIIVTAHPGIREKMHKVVNERKEADRKRKEASAAQAAAAVAPSTSSSPRTLQGPNHMANESSSDDETNSSRDGTSASGGASYASTGTDRVESITPDMSFATARTAPSLGARTNGSLTQSFPENQMTSMNSGSVQLSSVGFNQSNNERNDDAGSSVSARSSLNRKMGEENEQQTEPGRYPQSTFDAVYARSPVLGGDPDVRPTPPRLTTSLQASPRPSYVPYQRSGTPNSQTPEPRLVSPVGLGENWKMPSVNRYVGLGVSTGVPMPTPSIPSIPIPTSGSPTSISPSPVYLPPFSRFTPGSVFPPPMTPAEGSNSSPNPIPPYLGSAQASYSSTSSSSVSSTVPTARDTVRSGRRYDR</sequence>
<keyword evidence="3 10" id="KW-0812">Transmembrane</keyword>
<dbReference type="GO" id="GO:0005221">
    <property type="term" value="F:intracellularly cyclic nucleotide-activated monoatomic cation channel activity"/>
    <property type="evidence" value="ECO:0007669"/>
    <property type="project" value="InterPro"/>
</dbReference>